<proteinExistence type="predicted"/>
<feature type="chain" id="PRO_5008676041" description="Outer membrane protein beta-barrel domain-containing protein" evidence="1">
    <location>
        <begin position="19"/>
        <end position="139"/>
    </location>
</feature>
<gene>
    <name evidence="2" type="ORF">VAT7223_02438</name>
</gene>
<protein>
    <recommendedName>
        <fullName evidence="4">Outer membrane protein beta-barrel domain-containing protein</fullName>
    </recommendedName>
</protein>
<evidence type="ECO:0008006" key="4">
    <source>
        <dbReference type="Google" id="ProtNLM"/>
    </source>
</evidence>
<dbReference type="RefSeq" id="WP_065679361.1">
    <property type="nucleotide sequence ID" value="NZ_AP025461.1"/>
</dbReference>
<feature type="signal peptide" evidence="1">
    <location>
        <begin position="1"/>
        <end position="18"/>
    </location>
</feature>
<keyword evidence="1" id="KW-0732">Signal</keyword>
<sequence>MLKKLLTFAALLPSMVFAESTVYLGGDFLTNGSKYAFQYGFYFPASSELDFGYELEYAKYSDDVHSFGVNIKPQFPYGNFYFAPIGGVHYFNDDIDTAFVYGAELGYTRGAMTFKTGYKETSEDFEYNDNVYVGLAVNF</sequence>
<dbReference type="Proteomes" id="UP000092876">
    <property type="component" value="Unassembled WGS sequence"/>
</dbReference>
<organism evidence="2 3">
    <name type="scientific">Vibrio atlanticus</name>
    <dbReference type="NCBI Taxonomy" id="693153"/>
    <lineage>
        <taxon>Bacteria</taxon>
        <taxon>Pseudomonadati</taxon>
        <taxon>Pseudomonadota</taxon>
        <taxon>Gammaproteobacteria</taxon>
        <taxon>Vibrionales</taxon>
        <taxon>Vibrionaceae</taxon>
        <taxon>Vibrio</taxon>
    </lineage>
</organism>
<dbReference type="GeneID" id="94234723"/>
<name>A0A1C3IU66_9VIBR</name>
<accession>A0A1C3IU66</accession>
<dbReference type="EMBL" id="FLQP01000033">
    <property type="protein sequence ID" value="SBS64962.1"/>
    <property type="molecule type" value="Genomic_DNA"/>
</dbReference>
<evidence type="ECO:0000256" key="1">
    <source>
        <dbReference type="SAM" id="SignalP"/>
    </source>
</evidence>
<evidence type="ECO:0000313" key="2">
    <source>
        <dbReference type="EMBL" id="SBS64962.1"/>
    </source>
</evidence>
<reference evidence="3" key="1">
    <citation type="submission" date="2016-06" db="EMBL/GenBank/DDBJ databases">
        <authorList>
            <person name="Rodrigo-Torres Lidia"/>
            <person name="Arahal R.David."/>
        </authorList>
    </citation>
    <scope>NUCLEOTIDE SEQUENCE [LARGE SCALE GENOMIC DNA]</scope>
    <source>
        <strain evidence="3">CECT 7223</strain>
    </source>
</reference>
<evidence type="ECO:0000313" key="3">
    <source>
        <dbReference type="Proteomes" id="UP000092876"/>
    </source>
</evidence>
<dbReference type="AlphaFoldDB" id="A0A1C3IU66"/>